<evidence type="ECO:0000256" key="1">
    <source>
        <dbReference type="SAM" id="Phobius"/>
    </source>
</evidence>
<dbReference type="VEuPathDB" id="FungiDB:FOMG_13958"/>
<gene>
    <name evidence="2" type="ORF">FRV6_14193</name>
</gene>
<proteinExistence type="predicted"/>
<dbReference type="VEuPathDB" id="FungiDB:FOXG_19325"/>
<accession>A0A2H3TQV9</accession>
<dbReference type="EMBL" id="FMJY01000008">
    <property type="protein sequence ID" value="SCO90065.1"/>
    <property type="molecule type" value="Genomic_DNA"/>
</dbReference>
<keyword evidence="1" id="KW-0812">Transmembrane</keyword>
<name>A0A2H3TQV9_FUSOX</name>
<evidence type="ECO:0000313" key="3">
    <source>
        <dbReference type="Proteomes" id="UP000219369"/>
    </source>
</evidence>
<dbReference type="AlphaFoldDB" id="A0A2H3TQV9"/>
<dbReference type="VEuPathDB" id="FungiDB:FOZG_18013"/>
<dbReference type="VEuPathDB" id="FungiDB:FOIG_07442"/>
<dbReference type="Proteomes" id="UP000219369">
    <property type="component" value="Unassembled WGS sequence"/>
</dbReference>
<dbReference type="OrthoDB" id="5428040at2759"/>
<reference evidence="3" key="1">
    <citation type="submission" date="2016-09" db="EMBL/GenBank/DDBJ databases">
        <authorList>
            <person name="Guldener U."/>
        </authorList>
    </citation>
    <scope>NUCLEOTIDE SEQUENCE [LARGE SCALE GENOMIC DNA]</scope>
    <source>
        <strain evidence="3">V64-1</strain>
    </source>
</reference>
<sequence length="225" mass="24882">MLEAVGDLDDTGVWESITVSDPSSNTTVLLQATLYMTSFQAQGMEDNATRTTPRLTEPSADWDPLYAGTINSAQISIFSDVAMCTKSPAIALEAYFTRLCSICFDRIATFDIVGSSMQVSLVQATRQLGWSAFISVLVVVVTHLILVLLVILMSRLSGVPGRFQNVWASISQLLRSVTEDLIREADRVDDKTVELWLNDLGLHNVLLGIEYVQCRVYLVNKRKVS</sequence>
<protein>
    <submittedName>
        <fullName evidence="2">Uncharacterized protein</fullName>
    </submittedName>
</protein>
<keyword evidence="1" id="KW-1133">Transmembrane helix</keyword>
<organism evidence="2 3">
    <name type="scientific">Fusarium oxysporum</name>
    <name type="common">Fusarium vascular wilt</name>
    <dbReference type="NCBI Taxonomy" id="5507"/>
    <lineage>
        <taxon>Eukaryota</taxon>
        <taxon>Fungi</taxon>
        <taxon>Dikarya</taxon>
        <taxon>Ascomycota</taxon>
        <taxon>Pezizomycotina</taxon>
        <taxon>Sordariomycetes</taxon>
        <taxon>Hypocreomycetidae</taxon>
        <taxon>Hypocreales</taxon>
        <taxon>Nectriaceae</taxon>
        <taxon>Fusarium</taxon>
        <taxon>Fusarium oxysporum species complex</taxon>
    </lineage>
</organism>
<feature type="transmembrane region" description="Helical" evidence="1">
    <location>
        <begin position="128"/>
        <end position="152"/>
    </location>
</feature>
<evidence type="ECO:0000313" key="2">
    <source>
        <dbReference type="EMBL" id="SCO90065.1"/>
    </source>
</evidence>
<keyword evidence="1" id="KW-0472">Membrane</keyword>